<evidence type="ECO:0000256" key="2">
    <source>
        <dbReference type="ARBA" id="ARBA00023125"/>
    </source>
</evidence>
<dbReference type="PANTHER" id="PTHR43479">
    <property type="entry name" value="ACREF/ENVCD OPERON REPRESSOR-RELATED"/>
    <property type="match status" value="1"/>
</dbReference>
<dbReference type="PATRIC" id="fig|217031.4.peg.2455"/>
<dbReference type="AlphaFoldDB" id="A0A0Q9XZ93"/>
<accession>A0A0Q9XZ93</accession>
<organism evidence="5 6">
    <name type="scientific">Lederbergia galactosidilytica</name>
    <dbReference type="NCBI Taxonomy" id="217031"/>
    <lineage>
        <taxon>Bacteria</taxon>
        <taxon>Bacillati</taxon>
        <taxon>Bacillota</taxon>
        <taxon>Bacilli</taxon>
        <taxon>Bacillales</taxon>
        <taxon>Bacillaceae</taxon>
        <taxon>Lederbergia</taxon>
    </lineage>
</organism>
<dbReference type="GO" id="GO:0003677">
    <property type="term" value="F:DNA binding"/>
    <property type="evidence" value="ECO:0007669"/>
    <property type="project" value="UniProtKB-UniRule"/>
</dbReference>
<proteinExistence type="predicted"/>
<evidence type="ECO:0000313" key="5">
    <source>
        <dbReference type="EMBL" id="KRG14107.1"/>
    </source>
</evidence>
<name>A0A0Q9XZ93_9BACI</name>
<dbReference type="Gene3D" id="1.10.357.10">
    <property type="entry name" value="Tetracycline Repressor, domain 2"/>
    <property type="match status" value="1"/>
</dbReference>
<keyword evidence="1" id="KW-0678">Repressor</keyword>
<dbReference type="PANTHER" id="PTHR43479:SF22">
    <property type="entry name" value="TRANSCRIPTIONAL REGULATOR, TETR FAMILY"/>
    <property type="match status" value="1"/>
</dbReference>
<dbReference type="InterPro" id="IPR009057">
    <property type="entry name" value="Homeodomain-like_sf"/>
</dbReference>
<reference evidence="5 6" key="1">
    <citation type="submission" date="2015-06" db="EMBL/GenBank/DDBJ databases">
        <title>Genome sequencing project of Bacillus galactosidilyticus PL133.</title>
        <authorList>
            <person name="Gaiero J."/>
            <person name="Nicol R."/>
            <person name="Habash M."/>
        </authorList>
    </citation>
    <scope>NUCLEOTIDE SEQUENCE [LARGE SCALE GENOMIC DNA]</scope>
    <source>
        <strain evidence="5 6">PL133</strain>
    </source>
</reference>
<dbReference type="EMBL" id="LGPB01000068">
    <property type="protein sequence ID" value="KRG14107.1"/>
    <property type="molecule type" value="Genomic_DNA"/>
</dbReference>
<feature type="domain" description="HTH tetR-type" evidence="4">
    <location>
        <begin position="1"/>
        <end position="61"/>
    </location>
</feature>
<sequence length="283" mass="33369">MLKKQLIMEKALELFAEQGFEATSVQQITDHCGISKGAFYLSFKSKDELILTLIDHFMRQITSDIDYLVKNSPADQLADQLLYQFYYTFHTYFHKHMNFARIFMKEQMQTLNQELIVKMHEYNKLHEKAILHMIERLYGDEVKQTKYDLIFCIKSFMKMYTELFLFENIQLDFALLSQTLVEKTNLLAEHMTLPFITEEYNLLIDHGKNLDITKEQLITIIDKNLSEMGDSLEKDSLLLLKQELTAPSLGLAITNGLIENIRHDPHCKWVAYLLRNYYQKQGK</sequence>
<dbReference type="PRINTS" id="PR00455">
    <property type="entry name" value="HTHTETR"/>
</dbReference>
<dbReference type="Pfam" id="PF00440">
    <property type="entry name" value="TetR_N"/>
    <property type="match status" value="1"/>
</dbReference>
<evidence type="ECO:0000256" key="3">
    <source>
        <dbReference type="PROSITE-ProRule" id="PRU00335"/>
    </source>
</evidence>
<feature type="DNA-binding region" description="H-T-H motif" evidence="3">
    <location>
        <begin position="24"/>
        <end position="43"/>
    </location>
</feature>
<protein>
    <submittedName>
        <fullName evidence="5">Transcriptional regulator</fullName>
    </submittedName>
</protein>
<dbReference type="PROSITE" id="PS50977">
    <property type="entry name" value="HTH_TETR_2"/>
    <property type="match status" value="1"/>
</dbReference>
<dbReference type="Proteomes" id="UP000053881">
    <property type="component" value="Unassembled WGS sequence"/>
</dbReference>
<comment type="caution">
    <text evidence="5">The sequence shown here is derived from an EMBL/GenBank/DDBJ whole genome shotgun (WGS) entry which is preliminary data.</text>
</comment>
<keyword evidence="2 3" id="KW-0238">DNA-binding</keyword>
<dbReference type="InterPro" id="IPR001647">
    <property type="entry name" value="HTH_TetR"/>
</dbReference>
<evidence type="ECO:0000313" key="6">
    <source>
        <dbReference type="Proteomes" id="UP000053881"/>
    </source>
</evidence>
<dbReference type="InterPro" id="IPR050624">
    <property type="entry name" value="HTH-type_Tx_Regulator"/>
</dbReference>
<evidence type="ECO:0000259" key="4">
    <source>
        <dbReference type="PROSITE" id="PS50977"/>
    </source>
</evidence>
<evidence type="ECO:0000256" key="1">
    <source>
        <dbReference type="ARBA" id="ARBA00022491"/>
    </source>
</evidence>
<gene>
    <name evidence="5" type="ORF">ACA29_07395</name>
</gene>
<dbReference type="SUPFAM" id="SSF46689">
    <property type="entry name" value="Homeodomain-like"/>
    <property type="match status" value="1"/>
</dbReference>